<keyword evidence="4" id="KW-1185">Reference proteome</keyword>
<gene>
    <name evidence="3" type="ORF">GCM10009839_12360</name>
</gene>
<keyword evidence="2" id="KW-1133">Transmembrane helix</keyword>
<evidence type="ECO:0000256" key="1">
    <source>
        <dbReference type="SAM" id="MobiDB-lite"/>
    </source>
</evidence>
<evidence type="ECO:0000313" key="3">
    <source>
        <dbReference type="EMBL" id="GAA2017898.1"/>
    </source>
</evidence>
<accession>A0ABP5F676</accession>
<sequence length="402" mass="41358">MIGLADLTERLTADLGAFDVGSAPIGPVMGWGTAMKRRRRAVRAGVLSAVAAAGVALPFALRSQPADVPPPWTNHPVTAHHTVTVDEPQSATNGLPVWSGSVDGVRWTAQPMTSSSGVVMAPGLSLICGTVDFPCLNPNPGQYVPKPAGIEEASYGSDLDTYLIGMESTVTAVDVHLDDGTVLRLLPAAYAGQGLAILRLPRAYPVARVVAHQPSGDQTAIALNVPGHALSWGAWYPDGAVPDVPTASGVIATRTGHDKSYLADKVTAYVGPFGVYLDEGSLSLGPSKPAPHNGLDIRAALDELQLNHSSAWAANEVSTAVDHIVLEYPDGTHEQVTPVVIGGIHFAASFLHLDRPPSRAVSYNAAGGVIAVSDAEHDVGAATDSSSATSATSSSSPTSAAG</sequence>
<feature type="transmembrane region" description="Helical" evidence="2">
    <location>
        <begin position="41"/>
        <end position="61"/>
    </location>
</feature>
<reference evidence="4" key="1">
    <citation type="journal article" date="2019" name="Int. J. Syst. Evol. Microbiol.">
        <title>The Global Catalogue of Microorganisms (GCM) 10K type strain sequencing project: providing services to taxonomists for standard genome sequencing and annotation.</title>
        <authorList>
            <consortium name="The Broad Institute Genomics Platform"/>
            <consortium name="The Broad Institute Genome Sequencing Center for Infectious Disease"/>
            <person name="Wu L."/>
            <person name="Ma J."/>
        </authorList>
    </citation>
    <scope>NUCLEOTIDE SEQUENCE [LARGE SCALE GENOMIC DNA]</scope>
    <source>
        <strain evidence="4">JCM 16014</strain>
    </source>
</reference>
<protein>
    <submittedName>
        <fullName evidence="3">Uncharacterized protein</fullName>
    </submittedName>
</protein>
<evidence type="ECO:0000313" key="4">
    <source>
        <dbReference type="Proteomes" id="UP001500751"/>
    </source>
</evidence>
<keyword evidence="2" id="KW-0472">Membrane</keyword>
<comment type="caution">
    <text evidence="3">The sequence shown here is derived from an EMBL/GenBank/DDBJ whole genome shotgun (WGS) entry which is preliminary data.</text>
</comment>
<keyword evidence="2" id="KW-0812">Transmembrane</keyword>
<feature type="compositionally biased region" description="Low complexity" evidence="1">
    <location>
        <begin position="381"/>
        <end position="402"/>
    </location>
</feature>
<dbReference type="EMBL" id="BAAAQN010000005">
    <property type="protein sequence ID" value="GAA2017898.1"/>
    <property type="molecule type" value="Genomic_DNA"/>
</dbReference>
<dbReference type="Proteomes" id="UP001500751">
    <property type="component" value="Unassembled WGS sequence"/>
</dbReference>
<organism evidence="3 4">
    <name type="scientific">Catenulispora yoronensis</name>
    <dbReference type="NCBI Taxonomy" id="450799"/>
    <lineage>
        <taxon>Bacteria</taxon>
        <taxon>Bacillati</taxon>
        <taxon>Actinomycetota</taxon>
        <taxon>Actinomycetes</taxon>
        <taxon>Catenulisporales</taxon>
        <taxon>Catenulisporaceae</taxon>
        <taxon>Catenulispora</taxon>
    </lineage>
</organism>
<feature type="region of interest" description="Disordered" evidence="1">
    <location>
        <begin position="379"/>
        <end position="402"/>
    </location>
</feature>
<name>A0ABP5F676_9ACTN</name>
<evidence type="ECO:0000256" key="2">
    <source>
        <dbReference type="SAM" id="Phobius"/>
    </source>
</evidence>
<proteinExistence type="predicted"/>